<accession>A0A975BK58</accession>
<dbReference type="InterPro" id="IPR015421">
    <property type="entry name" value="PyrdxlP-dep_Trfase_major"/>
</dbReference>
<dbReference type="Gene3D" id="3.90.1150.10">
    <property type="entry name" value="Aspartate Aminotransferase, domain 1"/>
    <property type="match status" value="1"/>
</dbReference>
<evidence type="ECO:0000313" key="5">
    <source>
        <dbReference type="Proteomes" id="UP000663722"/>
    </source>
</evidence>
<name>A0A975BK58_9BACT</name>
<dbReference type="PANTHER" id="PTHR42885:SF1">
    <property type="entry name" value="THREONINE-PHOSPHATE DECARBOXYLASE"/>
    <property type="match status" value="1"/>
</dbReference>
<dbReference type="InterPro" id="IPR015424">
    <property type="entry name" value="PyrdxlP-dep_Trfase"/>
</dbReference>
<dbReference type="SUPFAM" id="SSF53383">
    <property type="entry name" value="PLP-dependent transferases"/>
    <property type="match status" value="1"/>
</dbReference>
<dbReference type="Proteomes" id="UP000663722">
    <property type="component" value="Chromosome"/>
</dbReference>
<dbReference type="Gene3D" id="3.40.640.10">
    <property type="entry name" value="Type I PLP-dependent aspartate aminotransferase-like (Major domain)"/>
    <property type="match status" value="1"/>
</dbReference>
<reference evidence="4" key="1">
    <citation type="journal article" date="2021" name="Microb. Physiol.">
        <title>Proteogenomic Insights into the Physiology of Marine, Sulfate-Reducing, Filamentous Desulfonema limicola and Desulfonema magnum.</title>
        <authorList>
            <person name="Schnaars V."/>
            <person name="Wohlbrand L."/>
            <person name="Scheve S."/>
            <person name="Hinrichs C."/>
            <person name="Reinhardt R."/>
            <person name="Rabus R."/>
        </authorList>
    </citation>
    <scope>NUCLEOTIDE SEQUENCE</scope>
    <source>
        <strain evidence="4">4be13</strain>
    </source>
</reference>
<dbReference type="AlphaFoldDB" id="A0A975BK58"/>
<feature type="domain" description="Aminotransferase class I/classII large" evidence="3">
    <location>
        <begin position="22"/>
        <end position="352"/>
    </location>
</feature>
<dbReference type="PANTHER" id="PTHR42885">
    <property type="entry name" value="HISTIDINOL-PHOSPHATE AMINOTRANSFERASE-RELATED"/>
    <property type="match status" value="1"/>
</dbReference>
<evidence type="ECO:0000313" key="4">
    <source>
        <dbReference type="EMBL" id="QTA86915.1"/>
    </source>
</evidence>
<evidence type="ECO:0000256" key="1">
    <source>
        <dbReference type="ARBA" id="ARBA00001933"/>
    </source>
</evidence>
<evidence type="ECO:0000256" key="2">
    <source>
        <dbReference type="ARBA" id="ARBA00022898"/>
    </source>
</evidence>
<dbReference type="CDD" id="cd00609">
    <property type="entry name" value="AAT_like"/>
    <property type="match status" value="1"/>
</dbReference>
<keyword evidence="2" id="KW-0663">Pyridoxal phosphate</keyword>
<dbReference type="InterPro" id="IPR004839">
    <property type="entry name" value="Aminotransferase_I/II_large"/>
</dbReference>
<protein>
    <submittedName>
        <fullName evidence="4">Threonine-phosphate decarboxylase, CobD-like</fullName>
    </submittedName>
</protein>
<keyword evidence="5" id="KW-1185">Reference proteome</keyword>
<dbReference type="RefSeq" id="WP_207682335.1">
    <property type="nucleotide sequence ID" value="NZ_CP061800.1"/>
</dbReference>
<proteinExistence type="predicted"/>
<dbReference type="InterPro" id="IPR015422">
    <property type="entry name" value="PyrdxlP-dep_Trfase_small"/>
</dbReference>
<dbReference type="EMBL" id="CP061800">
    <property type="protein sequence ID" value="QTA86915.1"/>
    <property type="molecule type" value="Genomic_DNA"/>
</dbReference>
<gene>
    <name evidence="4" type="ORF">dnm_029410</name>
</gene>
<evidence type="ECO:0000259" key="3">
    <source>
        <dbReference type="Pfam" id="PF00155"/>
    </source>
</evidence>
<dbReference type="GO" id="GO:0030170">
    <property type="term" value="F:pyridoxal phosphate binding"/>
    <property type="evidence" value="ECO:0007669"/>
    <property type="project" value="InterPro"/>
</dbReference>
<organism evidence="4 5">
    <name type="scientific">Desulfonema magnum</name>
    <dbReference type="NCBI Taxonomy" id="45655"/>
    <lineage>
        <taxon>Bacteria</taxon>
        <taxon>Pseudomonadati</taxon>
        <taxon>Thermodesulfobacteriota</taxon>
        <taxon>Desulfobacteria</taxon>
        <taxon>Desulfobacterales</taxon>
        <taxon>Desulfococcaceae</taxon>
        <taxon>Desulfonema</taxon>
    </lineage>
</organism>
<sequence>MINGHGGNIYETAQRLGCEPSDIIDMSSNVNPLGPPPGLTDFLKEKMNVITALPQAGAEKAISAFARRYNVSPNLVLSGNGTTQLIHTVPQALGTRKACILAPTYSDYGDACAMHHVPCEYLIAEASSDFKHDMGQIQKKTEGADTVFICNPNNPTGVLIPADELRWLCSTYPNKYFIIDESYLPFVHEADHYTMLNCGLPNVVVLNSMSKIFRVPGLRIGFLVSSEKIIKKFMRYALPWSVNSLAQAAVIYMMEKQAETDMFVQKTRIFLETQRKQIGKAFENASEIKFFPSVTSFMLARLSENFMADEICAQLSQERILIRNCENFKGLSNRFIRISLKTQEINSRLTEKLATALVSVP</sequence>
<comment type="cofactor">
    <cofactor evidence="1">
        <name>pyridoxal 5'-phosphate</name>
        <dbReference type="ChEBI" id="CHEBI:597326"/>
    </cofactor>
</comment>
<dbReference type="KEGG" id="dmm:dnm_029410"/>
<dbReference type="Pfam" id="PF00155">
    <property type="entry name" value="Aminotran_1_2"/>
    <property type="match status" value="1"/>
</dbReference>